<proteinExistence type="predicted"/>
<keyword evidence="2" id="KW-1185">Reference proteome</keyword>
<gene>
    <name evidence="1" type="ORF">ERUC_LOCUS24736</name>
</gene>
<dbReference type="AlphaFoldDB" id="A0ABC8KPA8"/>
<accession>A0ABC8KPA8</accession>
<evidence type="ECO:0000313" key="2">
    <source>
        <dbReference type="Proteomes" id="UP001642260"/>
    </source>
</evidence>
<organism evidence="1 2">
    <name type="scientific">Eruca vesicaria subsp. sativa</name>
    <name type="common">Garden rocket</name>
    <name type="synonym">Eruca sativa</name>
    <dbReference type="NCBI Taxonomy" id="29727"/>
    <lineage>
        <taxon>Eukaryota</taxon>
        <taxon>Viridiplantae</taxon>
        <taxon>Streptophyta</taxon>
        <taxon>Embryophyta</taxon>
        <taxon>Tracheophyta</taxon>
        <taxon>Spermatophyta</taxon>
        <taxon>Magnoliopsida</taxon>
        <taxon>eudicotyledons</taxon>
        <taxon>Gunneridae</taxon>
        <taxon>Pentapetalae</taxon>
        <taxon>rosids</taxon>
        <taxon>malvids</taxon>
        <taxon>Brassicales</taxon>
        <taxon>Brassicaceae</taxon>
        <taxon>Brassiceae</taxon>
        <taxon>Eruca</taxon>
    </lineage>
</organism>
<reference evidence="1 2" key="1">
    <citation type="submission" date="2022-03" db="EMBL/GenBank/DDBJ databases">
        <authorList>
            <person name="Macdonald S."/>
            <person name="Ahmed S."/>
            <person name="Newling K."/>
        </authorList>
    </citation>
    <scope>NUCLEOTIDE SEQUENCE [LARGE SCALE GENOMIC DNA]</scope>
</reference>
<comment type="caution">
    <text evidence="1">The sequence shown here is derived from an EMBL/GenBank/DDBJ whole genome shotgun (WGS) entry which is preliminary data.</text>
</comment>
<evidence type="ECO:0000313" key="1">
    <source>
        <dbReference type="EMBL" id="CAH8358980.1"/>
    </source>
</evidence>
<dbReference type="Proteomes" id="UP001642260">
    <property type="component" value="Unassembled WGS sequence"/>
</dbReference>
<protein>
    <submittedName>
        <fullName evidence="1">Uncharacterized protein</fullName>
    </submittedName>
</protein>
<name>A0ABC8KPA8_ERUVS</name>
<sequence>MLILQPSKDIDIVSEALERRCFNVIFKPSDDEFAIYRLESLCKRPPQPPNSQTLLKPPCRTCSPKPKCYAGFESVTAYVEKGKTSDDVIKVCMESELEVRLTPEDGPFNFLVIPKPFRDVLCDSAFEDLKSRGCNVFFETVDYMVTFGSTLWSAKRLLDASFSHSSQALA</sequence>
<dbReference type="EMBL" id="CAKOAT010256265">
    <property type="protein sequence ID" value="CAH8358980.1"/>
    <property type="molecule type" value="Genomic_DNA"/>
</dbReference>